<evidence type="ECO:0000313" key="2">
    <source>
        <dbReference type="EMBL" id="MET6995825.1"/>
    </source>
</evidence>
<dbReference type="EMBL" id="JBEXAC010000001">
    <property type="protein sequence ID" value="MET6995825.1"/>
    <property type="molecule type" value="Genomic_DNA"/>
</dbReference>
<accession>A0ABV2T0F9</accession>
<sequence length="241" mass="26488">MPNENYSILSTKPLADSLIAEANRYGVHIRCEAFIKTLPVINAAMQQKIKALANTSAYVVFTSTSGVLAVANHYLPADSKGSKAPGWKIFCLETATLQEVQEHFSKEQVLATAGYGKHLAQHIIQHGKVDKVLFFCGNQRRDELPGMLRENGITVEEYVVYETIATPVKDTTHYDGILFFSPSAVKSFFSQNTLAPSTVCFAIGTTTADALRAFTSNKIIISTATSAEQMVQTTVSYFEQY</sequence>
<organism evidence="2 3">
    <name type="scientific">Chitinophaga defluvii</name>
    <dbReference type="NCBI Taxonomy" id="3163343"/>
    <lineage>
        <taxon>Bacteria</taxon>
        <taxon>Pseudomonadati</taxon>
        <taxon>Bacteroidota</taxon>
        <taxon>Chitinophagia</taxon>
        <taxon>Chitinophagales</taxon>
        <taxon>Chitinophagaceae</taxon>
        <taxon>Chitinophaga</taxon>
    </lineage>
</organism>
<dbReference type="SUPFAM" id="SSF69618">
    <property type="entry name" value="HemD-like"/>
    <property type="match status" value="1"/>
</dbReference>
<comment type="caution">
    <text evidence="2">The sequence shown here is derived from an EMBL/GenBank/DDBJ whole genome shotgun (WGS) entry which is preliminary data.</text>
</comment>
<feature type="domain" description="Tetrapyrrole biosynthesis uroporphyrinogen III synthase" evidence="1">
    <location>
        <begin position="18"/>
        <end position="232"/>
    </location>
</feature>
<dbReference type="RefSeq" id="WP_354658474.1">
    <property type="nucleotide sequence ID" value="NZ_JBEXAC010000001.1"/>
</dbReference>
<evidence type="ECO:0000259" key="1">
    <source>
        <dbReference type="Pfam" id="PF02602"/>
    </source>
</evidence>
<protein>
    <submittedName>
        <fullName evidence="2">Uroporphyrinogen-III synthase</fullName>
        <ecNumber evidence="2">4.2.1.75</ecNumber>
    </submittedName>
</protein>
<dbReference type="InterPro" id="IPR036108">
    <property type="entry name" value="4pyrrol_syn_uPrphyn_synt_sf"/>
</dbReference>
<dbReference type="EC" id="4.2.1.75" evidence="2"/>
<dbReference type="GO" id="GO:0004852">
    <property type="term" value="F:uroporphyrinogen-III synthase activity"/>
    <property type="evidence" value="ECO:0007669"/>
    <property type="project" value="UniProtKB-EC"/>
</dbReference>
<gene>
    <name evidence="2" type="ORF">ABR189_00525</name>
</gene>
<dbReference type="Gene3D" id="3.40.50.10090">
    <property type="match status" value="2"/>
</dbReference>
<dbReference type="Pfam" id="PF02602">
    <property type="entry name" value="HEM4"/>
    <property type="match status" value="1"/>
</dbReference>
<dbReference type="InterPro" id="IPR003754">
    <property type="entry name" value="4pyrrol_synth_uPrphyn_synth"/>
</dbReference>
<reference evidence="2 3" key="1">
    <citation type="submission" date="2024-06" db="EMBL/GenBank/DDBJ databases">
        <title>Chitinophaga defluvii sp. nov., isolated from municipal sewage.</title>
        <authorList>
            <person name="Zhang L."/>
        </authorList>
    </citation>
    <scope>NUCLEOTIDE SEQUENCE [LARGE SCALE GENOMIC DNA]</scope>
    <source>
        <strain evidence="2 3">H8</strain>
    </source>
</reference>
<dbReference type="InterPro" id="IPR039793">
    <property type="entry name" value="UROS/Hem4"/>
</dbReference>
<proteinExistence type="predicted"/>
<keyword evidence="3" id="KW-1185">Reference proteome</keyword>
<keyword evidence="2" id="KW-0456">Lyase</keyword>
<name>A0ABV2T0F9_9BACT</name>
<dbReference type="PANTHER" id="PTHR12390:SF0">
    <property type="entry name" value="UROPORPHYRINOGEN-III SYNTHASE"/>
    <property type="match status" value="1"/>
</dbReference>
<dbReference type="Proteomes" id="UP001549749">
    <property type="component" value="Unassembled WGS sequence"/>
</dbReference>
<dbReference type="CDD" id="cd06578">
    <property type="entry name" value="HemD"/>
    <property type="match status" value="1"/>
</dbReference>
<dbReference type="PANTHER" id="PTHR12390">
    <property type="entry name" value="UROPORPHYRINOGEN III SYNTHASE"/>
    <property type="match status" value="1"/>
</dbReference>
<evidence type="ECO:0000313" key="3">
    <source>
        <dbReference type="Proteomes" id="UP001549749"/>
    </source>
</evidence>